<evidence type="ECO:0000256" key="10">
    <source>
        <dbReference type="SAM" id="MobiDB-lite"/>
    </source>
</evidence>
<keyword evidence="4" id="KW-1003">Cell membrane</keyword>
<dbReference type="OrthoDB" id="9807026at2"/>
<proteinExistence type="inferred from homology"/>
<keyword evidence="5 11" id="KW-0812">Transmembrane</keyword>
<accession>A0A0D1XU22</accession>
<dbReference type="Pfam" id="PF01514">
    <property type="entry name" value="YscJ_FliF"/>
    <property type="match status" value="1"/>
</dbReference>
<name>A0A0D1XU22_ANEMI</name>
<keyword evidence="6 11" id="KW-1133">Transmembrane helix</keyword>
<feature type="transmembrane region" description="Helical" evidence="11">
    <location>
        <begin position="442"/>
        <end position="465"/>
    </location>
</feature>
<dbReference type="PANTHER" id="PTHR30046">
    <property type="entry name" value="FLAGELLAR M-RING PROTEIN"/>
    <property type="match status" value="1"/>
</dbReference>
<dbReference type="GO" id="GO:0071973">
    <property type="term" value="P:bacterial-type flagellum-dependent cell motility"/>
    <property type="evidence" value="ECO:0007669"/>
    <property type="project" value="InterPro"/>
</dbReference>
<organism evidence="14 16">
    <name type="scientific">Aneurinibacillus migulanus</name>
    <name type="common">Bacillus migulanus</name>
    <dbReference type="NCBI Taxonomy" id="47500"/>
    <lineage>
        <taxon>Bacteria</taxon>
        <taxon>Bacillati</taxon>
        <taxon>Bacillota</taxon>
        <taxon>Bacilli</taxon>
        <taxon>Bacillales</taxon>
        <taxon>Paenibacillaceae</taxon>
        <taxon>Aneurinibacillus group</taxon>
        <taxon>Aneurinibacillus</taxon>
    </lineage>
</organism>
<keyword evidence="15" id="KW-0966">Cell projection</keyword>
<feature type="region of interest" description="Disordered" evidence="10">
    <location>
        <begin position="312"/>
        <end position="341"/>
    </location>
</feature>
<dbReference type="RefSeq" id="WP_043065986.1">
    <property type="nucleotide sequence ID" value="NZ_BJOA01000031.1"/>
</dbReference>
<dbReference type="STRING" id="47500.AF333_10000"/>
<dbReference type="GeneID" id="42305533"/>
<evidence type="ECO:0000256" key="8">
    <source>
        <dbReference type="ARBA" id="ARBA00023143"/>
    </source>
</evidence>
<evidence type="ECO:0000256" key="2">
    <source>
        <dbReference type="ARBA" id="ARBA00004651"/>
    </source>
</evidence>
<evidence type="ECO:0000256" key="6">
    <source>
        <dbReference type="ARBA" id="ARBA00022989"/>
    </source>
</evidence>
<dbReference type="InterPro" id="IPR006182">
    <property type="entry name" value="FliF_N_dom"/>
</dbReference>
<dbReference type="InterPro" id="IPR043427">
    <property type="entry name" value="YscJ/FliF"/>
</dbReference>
<dbReference type="InterPro" id="IPR013556">
    <property type="entry name" value="Flag_M-ring_C"/>
</dbReference>
<evidence type="ECO:0000256" key="9">
    <source>
        <dbReference type="PIRNR" id="PIRNR004862"/>
    </source>
</evidence>
<reference evidence="15 17" key="2">
    <citation type="submission" date="2016-10" db="EMBL/GenBank/DDBJ databases">
        <authorList>
            <person name="de Groot N.N."/>
        </authorList>
    </citation>
    <scope>NUCLEOTIDE SEQUENCE [LARGE SCALE GENOMIC DNA]</scope>
    <source>
        <strain evidence="15 17">DSM 2895</strain>
    </source>
</reference>
<dbReference type="InterPro" id="IPR045851">
    <property type="entry name" value="AMP-bd_C_sf"/>
</dbReference>
<keyword evidence="8 9" id="KW-0975">Bacterial flagellum</keyword>
<dbReference type="PATRIC" id="fig|47500.8.peg.6854"/>
<evidence type="ECO:0000256" key="3">
    <source>
        <dbReference type="ARBA" id="ARBA00007971"/>
    </source>
</evidence>
<gene>
    <name evidence="14" type="ORF">AF333_10000</name>
    <name evidence="15" type="ORF">SAMN04487909_103230</name>
</gene>
<evidence type="ECO:0000256" key="4">
    <source>
        <dbReference type="ARBA" id="ARBA00022475"/>
    </source>
</evidence>
<evidence type="ECO:0000256" key="5">
    <source>
        <dbReference type="ARBA" id="ARBA00022692"/>
    </source>
</evidence>
<dbReference type="GO" id="GO:0003774">
    <property type="term" value="F:cytoskeletal motor activity"/>
    <property type="evidence" value="ECO:0007669"/>
    <property type="project" value="InterPro"/>
</dbReference>
<dbReference type="InterPro" id="IPR000067">
    <property type="entry name" value="FlgMring_FliF"/>
</dbReference>
<keyword evidence="7 11" id="KW-0472">Membrane</keyword>
<feature type="domain" description="Flagellar M-ring C-terminal" evidence="13">
    <location>
        <begin position="258"/>
        <end position="401"/>
    </location>
</feature>
<evidence type="ECO:0000313" key="14">
    <source>
        <dbReference type="EMBL" id="KON95762.1"/>
    </source>
</evidence>
<comment type="subcellular location">
    <subcellularLocation>
        <location evidence="1 9">Bacterial flagellum basal body</location>
    </subcellularLocation>
    <subcellularLocation>
        <location evidence="2">Cell membrane</location>
        <topology evidence="2">Multi-pass membrane protein</topology>
    </subcellularLocation>
</comment>
<evidence type="ECO:0000256" key="1">
    <source>
        <dbReference type="ARBA" id="ARBA00004117"/>
    </source>
</evidence>
<evidence type="ECO:0000256" key="11">
    <source>
        <dbReference type="SAM" id="Phobius"/>
    </source>
</evidence>
<dbReference type="Proteomes" id="UP000182836">
    <property type="component" value="Unassembled WGS sequence"/>
</dbReference>
<reference evidence="14 16" key="1">
    <citation type="submission" date="2015-07" db="EMBL/GenBank/DDBJ databases">
        <title>Fjat-14205 dsm 2895.</title>
        <authorList>
            <person name="Liu B."/>
            <person name="Wang J."/>
            <person name="Zhu Y."/>
            <person name="Liu G."/>
            <person name="Chen Q."/>
            <person name="Chen Z."/>
            <person name="Lan J."/>
            <person name="Che J."/>
            <person name="Ge C."/>
            <person name="Shi H."/>
            <person name="Pan Z."/>
            <person name="Liu X."/>
        </authorList>
    </citation>
    <scope>NUCLEOTIDE SEQUENCE [LARGE SCALE GENOMIC DNA]</scope>
    <source>
        <strain evidence="14 16">DSM 2895</strain>
    </source>
</reference>
<dbReference type="Gene3D" id="3.30.300.30">
    <property type="match status" value="1"/>
</dbReference>
<dbReference type="EMBL" id="FNED01000003">
    <property type="protein sequence ID" value="SDI36871.1"/>
    <property type="molecule type" value="Genomic_DNA"/>
</dbReference>
<evidence type="ECO:0000259" key="13">
    <source>
        <dbReference type="Pfam" id="PF08345"/>
    </source>
</evidence>
<dbReference type="AlphaFoldDB" id="A0A0D1XU22"/>
<protein>
    <recommendedName>
        <fullName evidence="9">Flagellar M-ring protein</fullName>
    </recommendedName>
</protein>
<dbReference type="GO" id="GO:0005886">
    <property type="term" value="C:plasma membrane"/>
    <property type="evidence" value="ECO:0007669"/>
    <property type="project" value="UniProtKB-SubCell"/>
</dbReference>
<evidence type="ECO:0000313" key="15">
    <source>
        <dbReference type="EMBL" id="SDI36871.1"/>
    </source>
</evidence>
<comment type="similarity">
    <text evidence="3 9">Belongs to the FliF family.</text>
</comment>
<comment type="function">
    <text evidence="9">The M ring may be actively involved in energy transduction.</text>
</comment>
<dbReference type="Pfam" id="PF08345">
    <property type="entry name" value="YscJ_FliF_C"/>
    <property type="match status" value="1"/>
</dbReference>
<keyword evidence="16" id="KW-1185">Reference proteome</keyword>
<evidence type="ECO:0000313" key="17">
    <source>
        <dbReference type="Proteomes" id="UP000182836"/>
    </source>
</evidence>
<keyword evidence="15" id="KW-0282">Flagellum</keyword>
<evidence type="ECO:0000256" key="7">
    <source>
        <dbReference type="ARBA" id="ARBA00023136"/>
    </source>
</evidence>
<dbReference type="EMBL" id="LGUG01000004">
    <property type="protein sequence ID" value="KON95762.1"/>
    <property type="molecule type" value="Genomic_DNA"/>
</dbReference>
<sequence>MNERLQQWREKLTEFSARFSKKQKMMIGAIAAFLIISATLAIYIASRPTYVPLFSGNLTEVDVAQIKTELDATGYANYQIQGNSVLVPEKDKYNLAADLTAKGVPKGEGVRLDIFSQNIGMGMTDRQFDVIERDAMQTQLADLLKMVDGVRNAKVTLVMPQETVFARENEETASASIVVDVEPGKQLGPQQINALYNLVSKSVPNLPKDKIAIMNQYSEMLEMADEGDNAYSLDQYEKQRKIKKDIETDIQKNLQNMLGTILGRDKVFVYTYVKLNFDKTQREEQLVEPVDKENNEGIIISAEKIQETYSGKGASAGGTAGTGETQIPGYPGATGGENVESEKIEDRVNREVNRIKQNIVGQPYKIEDISINVGVEPPTADQADSLTDEVKKDIEQIIGNVVRTSLSSQGTEFTEDQINQRVKVFAQAFNGKQEVVEEGNNWTLIIVSSIVGLLLIVAVVVFIIVRRRRNEEEQAVAETVQTKPFEVPELQYAEDGEEVIVRKQLEKLAGEKPEEFVNLLRTWLADE</sequence>
<dbReference type="PIRSF" id="PIRSF004862">
    <property type="entry name" value="FliF"/>
    <property type="match status" value="1"/>
</dbReference>
<dbReference type="NCBIfam" id="TIGR00206">
    <property type="entry name" value="fliF"/>
    <property type="match status" value="1"/>
</dbReference>
<feature type="transmembrane region" description="Helical" evidence="11">
    <location>
        <begin position="25"/>
        <end position="45"/>
    </location>
</feature>
<evidence type="ECO:0000259" key="12">
    <source>
        <dbReference type="Pfam" id="PF01514"/>
    </source>
</evidence>
<dbReference type="PANTHER" id="PTHR30046:SF0">
    <property type="entry name" value="FLAGELLAR M-RING PROTEIN"/>
    <property type="match status" value="1"/>
</dbReference>
<dbReference type="PRINTS" id="PR01009">
    <property type="entry name" value="FLGMRINGFLIF"/>
</dbReference>
<keyword evidence="15" id="KW-0969">Cilium</keyword>
<dbReference type="GO" id="GO:0009431">
    <property type="term" value="C:bacterial-type flagellum basal body, MS ring"/>
    <property type="evidence" value="ECO:0007669"/>
    <property type="project" value="InterPro"/>
</dbReference>
<dbReference type="Proteomes" id="UP000037269">
    <property type="component" value="Unassembled WGS sequence"/>
</dbReference>
<feature type="domain" description="Flagellar M-ring N-terminal" evidence="12">
    <location>
        <begin position="46"/>
        <end position="222"/>
    </location>
</feature>
<evidence type="ECO:0000313" key="16">
    <source>
        <dbReference type="Proteomes" id="UP000037269"/>
    </source>
</evidence>